<evidence type="ECO:0000259" key="2">
    <source>
        <dbReference type="Pfam" id="PF00013"/>
    </source>
</evidence>
<dbReference type="GO" id="GO:0098793">
    <property type="term" value="C:presynapse"/>
    <property type="evidence" value="ECO:0007669"/>
    <property type="project" value="GOC"/>
</dbReference>
<dbReference type="EMBL" id="CP045896">
    <property type="protein sequence ID" value="QQP50913.1"/>
    <property type="molecule type" value="Genomic_DNA"/>
</dbReference>
<dbReference type="GO" id="GO:0003730">
    <property type="term" value="F:mRNA 3'-UTR binding"/>
    <property type="evidence" value="ECO:0007669"/>
    <property type="project" value="TreeGrafter"/>
</dbReference>
<dbReference type="InterPro" id="IPR036612">
    <property type="entry name" value="KH_dom_type_1_sf"/>
</dbReference>
<dbReference type="InterPro" id="IPR004088">
    <property type="entry name" value="KH_dom_type_1"/>
</dbReference>
<dbReference type="GO" id="GO:0045727">
    <property type="term" value="P:positive regulation of translation"/>
    <property type="evidence" value="ECO:0007669"/>
    <property type="project" value="TreeGrafter"/>
</dbReference>
<dbReference type="GO" id="GO:0048513">
    <property type="term" value="P:animal organ development"/>
    <property type="evidence" value="ECO:0007669"/>
    <property type="project" value="TreeGrafter"/>
</dbReference>
<dbReference type="PROSITE" id="PS50084">
    <property type="entry name" value="KH_TYPE_1"/>
    <property type="match status" value="1"/>
</dbReference>
<gene>
    <name evidence="3" type="ORF">FKW44_012072</name>
</gene>
<dbReference type="PANTHER" id="PTHR10603">
    <property type="entry name" value="FRAGILE X MENTAL RETARDATION SYNDROME-RELATED PROTEIN"/>
    <property type="match status" value="1"/>
</dbReference>
<proteinExistence type="predicted"/>
<dbReference type="GO" id="GO:0051028">
    <property type="term" value="P:mRNA transport"/>
    <property type="evidence" value="ECO:0007669"/>
    <property type="project" value="TreeGrafter"/>
</dbReference>
<dbReference type="GO" id="GO:0045182">
    <property type="term" value="F:translation regulator activity"/>
    <property type="evidence" value="ECO:0007669"/>
    <property type="project" value="TreeGrafter"/>
</dbReference>
<dbReference type="AlphaFoldDB" id="A0A7T8HIY1"/>
<sequence>MGLAIGAHGVNIQQSRSVGCIINLEIQEETSTFRVTGDSNECVRKARKLLEFAEDTNQVPRSLVGKVIGRIGAA</sequence>
<evidence type="ECO:0000313" key="4">
    <source>
        <dbReference type="Proteomes" id="UP000595437"/>
    </source>
</evidence>
<keyword evidence="4" id="KW-1185">Reference proteome</keyword>
<evidence type="ECO:0000256" key="1">
    <source>
        <dbReference type="PROSITE-ProRule" id="PRU00117"/>
    </source>
</evidence>
<evidence type="ECO:0000313" key="3">
    <source>
        <dbReference type="EMBL" id="QQP50913.1"/>
    </source>
</evidence>
<protein>
    <submittedName>
        <fullName evidence="3">Synaptic functional regulator FMR1-like</fullName>
    </submittedName>
</protein>
<dbReference type="Proteomes" id="UP000595437">
    <property type="component" value="Chromosome 7"/>
</dbReference>
<feature type="domain" description="K Homology" evidence="2">
    <location>
        <begin position="2"/>
        <end position="51"/>
    </location>
</feature>
<dbReference type="OrthoDB" id="424249at2759"/>
<dbReference type="InterPro" id="IPR040148">
    <property type="entry name" value="FMR1"/>
</dbReference>
<dbReference type="GO" id="GO:0005634">
    <property type="term" value="C:nucleus"/>
    <property type="evidence" value="ECO:0007669"/>
    <property type="project" value="TreeGrafter"/>
</dbReference>
<dbReference type="Pfam" id="PF00013">
    <property type="entry name" value="KH_1"/>
    <property type="match status" value="1"/>
</dbReference>
<dbReference type="SUPFAM" id="SSF54791">
    <property type="entry name" value="Eukaryotic type KH-domain (KH-domain type I)"/>
    <property type="match status" value="1"/>
</dbReference>
<dbReference type="PANTHER" id="PTHR10603:SF7">
    <property type="entry name" value="FRAGILE X MESSENGER RIBONUCLEOPROTEIN 1 HOMOLOG"/>
    <property type="match status" value="1"/>
</dbReference>
<dbReference type="GO" id="GO:0099577">
    <property type="term" value="P:regulation of translation at presynapse, modulating synaptic transmission"/>
    <property type="evidence" value="ECO:0007669"/>
    <property type="project" value="TreeGrafter"/>
</dbReference>
<reference evidence="4" key="1">
    <citation type="submission" date="2021-01" db="EMBL/GenBank/DDBJ databases">
        <title>Caligus Genome Assembly.</title>
        <authorList>
            <person name="Gallardo-Escarate C."/>
        </authorList>
    </citation>
    <scope>NUCLEOTIDE SEQUENCE [LARGE SCALE GENOMIC DNA]</scope>
</reference>
<name>A0A7T8HIY1_CALRO</name>
<accession>A0A7T8HIY1</accession>
<dbReference type="GO" id="GO:0043488">
    <property type="term" value="P:regulation of mRNA stability"/>
    <property type="evidence" value="ECO:0007669"/>
    <property type="project" value="TreeGrafter"/>
</dbReference>
<dbReference type="GO" id="GO:0010494">
    <property type="term" value="C:cytoplasmic stress granule"/>
    <property type="evidence" value="ECO:0007669"/>
    <property type="project" value="TreeGrafter"/>
</dbReference>
<keyword evidence="1" id="KW-0694">RNA-binding</keyword>
<dbReference type="GO" id="GO:0048170">
    <property type="term" value="P:positive regulation of long-term neuronal synaptic plasticity"/>
    <property type="evidence" value="ECO:0007669"/>
    <property type="project" value="TreeGrafter"/>
</dbReference>
<organism evidence="3 4">
    <name type="scientific">Caligus rogercresseyi</name>
    <name type="common">Sea louse</name>
    <dbReference type="NCBI Taxonomy" id="217165"/>
    <lineage>
        <taxon>Eukaryota</taxon>
        <taxon>Metazoa</taxon>
        <taxon>Ecdysozoa</taxon>
        <taxon>Arthropoda</taxon>
        <taxon>Crustacea</taxon>
        <taxon>Multicrustacea</taxon>
        <taxon>Hexanauplia</taxon>
        <taxon>Copepoda</taxon>
        <taxon>Siphonostomatoida</taxon>
        <taxon>Caligidae</taxon>
        <taxon>Caligus</taxon>
    </lineage>
</organism>
<dbReference type="Gene3D" id="3.30.1370.10">
    <property type="entry name" value="K Homology domain, type 1"/>
    <property type="match status" value="1"/>
</dbReference>
<dbReference type="GO" id="GO:0043005">
    <property type="term" value="C:neuron projection"/>
    <property type="evidence" value="ECO:0007669"/>
    <property type="project" value="TreeGrafter"/>
</dbReference>